<evidence type="ECO:0000313" key="1">
    <source>
        <dbReference type="EMBL" id="EZA47993.1"/>
    </source>
</evidence>
<protein>
    <submittedName>
        <fullName evidence="1">Uncharacterized protein</fullName>
    </submittedName>
</protein>
<sequence length="81" mass="9086">MNSLYRGIICIVQSRCASLVLSIYTSNNISRTFHNESPLSTAVQPAARLLGCRRLRQPICKFTRGPCLCLYINASLVFNYS</sequence>
<organism evidence="1 2">
    <name type="scientific">Ooceraea biroi</name>
    <name type="common">Clonal raider ant</name>
    <name type="synonym">Cerapachys biroi</name>
    <dbReference type="NCBI Taxonomy" id="2015173"/>
    <lineage>
        <taxon>Eukaryota</taxon>
        <taxon>Metazoa</taxon>
        <taxon>Ecdysozoa</taxon>
        <taxon>Arthropoda</taxon>
        <taxon>Hexapoda</taxon>
        <taxon>Insecta</taxon>
        <taxon>Pterygota</taxon>
        <taxon>Neoptera</taxon>
        <taxon>Endopterygota</taxon>
        <taxon>Hymenoptera</taxon>
        <taxon>Apocrita</taxon>
        <taxon>Aculeata</taxon>
        <taxon>Formicoidea</taxon>
        <taxon>Formicidae</taxon>
        <taxon>Dorylinae</taxon>
        <taxon>Ooceraea</taxon>
    </lineage>
</organism>
<reference evidence="1 2" key="1">
    <citation type="journal article" date="2014" name="Curr. Biol.">
        <title>The genome of the clonal raider ant Cerapachys biroi.</title>
        <authorList>
            <person name="Oxley P.R."/>
            <person name="Ji L."/>
            <person name="Fetter-Pruneda I."/>
            <person name="McKenzie S.K."/>
            <person name="Li C."/>
            <person name="Hu H."/>
            <person name="Zhang G."/>
            <person name="Kronauer D.J."/>
        </authorList>
    </citation>
    <scope>NUCLEOTIDE SEQUENCE [LARGE SCALE GENOMIC DNA]</scope>
</reference>
<proteinExistence type="predicted"/>
<dbReference type="Proteomes" id="UP000053097">
    <property type="component" value="Unassembled WGS sequence"/>
</dbReference>
<dbReference type="EMBL" id="KK107723">
    <property type="protein sequence ID" value="EZA47993.1"/>
    <property type="molecule type" value="Genomic_DNA"/>
</dbReference>
<dbReference type="AlphaFoldDB" id="A0A026VW22"/>
<accession>A0A026VW22</accession>
<evidence type="ECO:0000313" key="2">
    <source>
        <dbReference type="Proteomes" id="UP000053097"/>
    </source>
</evidence>
<keyword evidence="2" id="KW-1185">Reference proteome</keyword>
<gene>
    <name evidence="1" type="ORF">X777_14441</name>
</gene>
<name>A0A026VW22_OOCBI</name>